<keyword evidence="1" id="KW-0812">Transmembrane</keyword>
<gene>
    <name evidence="2" type="ORF">ODALV1_LOCUS25606</name>
</gene>
<reference evidence="2 3" key="1">
    <citation type="submission" date="2024-08" db="EMBL/GenBank/DDBJ databases">
        <authorList>
            <person name="Cucini C."/>
            <person name="Frati F."/>
        </authorList>
    </citation>
    <scope>NUCLEOTIDE SEQUENCE [LARGE SCALE GENOMIC DNA]</scope>
</reference>
<name>A0ABP1RSC8_9HEXA</name>
<protein>
    <submittedName>
        <fullName evidence="2">Uncharacterized protein</fullName>
    </submittedName>
</protein>
<dbReference type="EMBL" id="CAXLJM020000105">
    <property type="protein sequence ID" value="CAL8134618.1"/>
    <property type="molecule type" value="Genomic_DNA"/>
</dbReference>
<organism evidence="2 3">
    <name type="scientific">Orchesella dallaii</name>
    <dbReference type="NCBI Taxonomy" id="48710"/>
    <lineage>
        <taxon>Eukaryota</taxon>
        <taxon>Metazoa</taxon>
        <taxon>Ecdysozoa</taxon>
        <taxon>Arthropoda</taxon>
        <taxon>Hexapoda</taxon>
        <taxon>Collembola</taxon>
        <taxon>Entomobryomorpha</taxon>
        <taxon>Entomobryoidea</taxon>
        <taxon>Orchesellidae</taxon>
        <taxon>Orchesellinae</taxon>
        <taxon>Orchesella</taxon>
    </lineage>
</organism>
<accession>A0ABP1RSC8</accession>
<evidence type="ECO:0000313" key="2">
    <source>
        <dbReference type="EMBL" id="CAL8134618.1"/>
    </source>
</evidence>
<dbReference type="Proteomes" id="UP001642540">
    <property type="component" value="Unassembled WGS sequence"/>
</dbReference>
<comment type="caution">
    <text evidence="2">The sequence shown here is derived from an EMBL/GenBank/DDBJ whole genome shotgun (WGS) entry which is preliminary data.</text>
</comment>
<keyword evidence="3" id="KW-1185">Reference proteome</keyword>
<sequence>MLYMAEGSSFVERNREKQSVSGTESLAFIFLLGNSGIRHHACYIMHPQHYKIRFGKTKTIRLRLSPMLYILVPIFFSVYLLIRFMSSSYSVSSLAFDCACSIFQINVCV</sequence>
<keyword evidence="1" id="KW-0472">Membrane</keyword>
<evidence type="ECO:0000313" key="3">
    <source>
        <dbReference type="Proteomes" id="UP001642540"/>
    </source>
</evidence>
<evidence type="ECO:0000256" key="1">
    <source>
        <dbReference type="SAM" id="Phobius"/>
    </source>
</evidence>
<keyword evidence="1" id="KW-1133">Transmembrane helix</keyword>
<feature type="transmembrane region" description="Helical" evidence="1">
    <location>
        <begin position="67"/>
        <end position="86"/>
    </location>
</feature>
<proteinExistence type="predicted"/>